<comment type="caution">
    <text evidence="3">The sequence shown here is derived from an EMBL/GenBank/DDBJ whole genome shotgun (WGS) entry which is preliminary data.</text>
</comment>
<dbReference type="InterPro" id="IPR018200">
    <property type="entry name" value="USP_CS"/>
</dbReference>
<dbReference type="AlphaFoldDB" id="A0AAW1TUZ3"/>
<accession>A0AAW1TUZ3</accession>
<dbReference type="GO" id="GO:0005829">
    <property type="term" value="C:cytosol"/>
    <property type="evidence" value="ECO:0007669"/>
    <property type="project" value="TreeGrafter"/>
</dbReference>
<name>A0AAW1TUZ3_9CUCU</name>
<evidence type="ECO:0000256" key="1">
    <source>
        <dbReference type="ARBA" id="ARBA00009085"/>
    </source>
</evidence>
<reference evidence="3 4" key="1">
    <citation type="submission" date="2023-03" db="EMBL/GenBank/DDBJ databases">
        <title>Genome insight into feeding habits of ladybird beetles.</title>
        <authorList>
            <person name="Li H.-S."/>
            <person name="Huang Y.-H."/>
            <person name="Pang H."/>
        </authorList>
    </citation>
    <scope>NUCLEOTIDE SEQUENCE [LARGE SCALE GENOMIC DNA]</scope>
    <source>
        <strain evidence="3">SYSU_2023b</strain>
        <tissue evidence="3">Whole body</tissue>
    </source>
</reference>
<keyword evidence="4" id="KW-1185">Reference proteome</keyword>
<dbReference type="Pfam" id="PF00443">
    <property type="entry name" value="UCH"/>
    <property type="match status" value="1"/>
</dbReference>
<dbReference type="Gene3D" id="3.90.70.10">
    <property type="entry name" value="Cysteine proteinases"/>
    <property type="match status" value="1"/>
</dbReference>
<proteinExistence type="inferred from homology"/>
<dbReference type="EMBL" id="JARQZJ010000006">
    <property type="protein sequence ID" value="KAK9871640.1"/>
    <property type="molecule type" value="Genomic_DNA"/>
</dbReference>
<dbReference type="InterPro" id="IPR038765">
    <property type="entry name" value="Papain-like_cys_pep_sf"/>
</dbReference>
<dbReference type="SUPFAM" id="SSF54001">
    <property type="entry name" value="Cysteine proteinases"/>
    <property type="match status" value="1"/>
</dbReference>
<sequence length="392" mass="44676">MGKIGLKNLGNTCYMNSVLQALFMTRLFRNEVLLMNKNIMPLFQNLQDLFVLLQYSQKCALSPSDILHLARPPGFQLGHQHDSSEFLGYLLDVLDEQERLPGTNNIQQPNTSNGTDPALLNTIVQQSFGGKTMTVSTCDSCSARSERIDNFRELQLSFPNDSDNHSVSSLLHFYLQPEKLCDDNQYHCDACKGLTDGERLTHVIQAPRRLILTIKHFGYDSATQQKTKLLHRVKLEDYIQLGDVNYELYAAVVHVGSSVDSGHYYTFAKDNEDWYMFNDCLVVKATTSQLCNLRPPETPYILFYRSQDSEEPTNLQRAILSQRLQGVLNKDTSEYEMEKLKRPTESTTQERAEVTTILLLPDVVVAVSQMARRICSYAEMCAGVCWLDFRVR</sequence>
<dbReference type="InterPro" id="IPR028889">
    <property type="entry name" value="USP"/>
</dbReference>
<comment type="similarity">
    <text evidence="1">Belongs to the peptidase C19 family.</text>
</comment>
<gene>
    <name evidence="3" type="ORF">WA026_013020</name>
</gene>
<dbReference type="GO" id="GO:0005634">
    <property type="term" value="C:nucleus"/>
    <property type="evidence" value="ECO:0007669"/>
    <property type="project" value="TreeGrafter"/>
</dbReference>
<dbReference type="PROSITE" id="PS00972">
    <property type="entry name" value="USP_1"/>
    <property type="match status" value="1"/>
</dbReference>
<dbReference type="Proteomes" id="UP001431783">
    <property type="component" value="Unassembled WGS sequence"/>
</dbReference>
<dbReference type="PANTHER" id="PTHR24006:SF908">
    <property type="entry name" value="DEUBIQUITINATING APOPTOTIC INHIBITOR, ISOFORM A"/>
    <property type="match status" value="1"/>
</dbReference>
<organism evidence="3 4">
    <name type="scientific">Henosepilachna vigintioctopunctata</name>
    <dbReference type="NCBI Taxonomy" id="420089"/>
    <lineage>
        <taxon>Eukaryota</taxon>
        <taxon>Metazoa</taxon>
        <taxon>Ecdysozoa</taxon>
        <taxon>Arthropoda</taxon>
        <taxon>Hexapoda</taxon>
        <taxon>Insecta</taxon>
        <taxon>Pterygota</taxon>
        <taxon>Neoptera</taxon>
        <taxon>Endopterygota</taxon>
        <taxon>Coleoptera</taxon>
        <taxon>Polyphaga</taxon>
        <taxon>Cucujiformia</taxon>
        <taxon>Coccinelloidea</taxon>
        <taxon>Coccinellidae</taxon>
        <taxon>Epilachninae</taxon>
        <taxon>Epilachnini</taxon>
        <taxon>Henosepilachna</taxon>
    </lineage>
</organism>
<dbReference type="InterPro" id="IPR001394">
    <property type="entry name" value="Peptidase_C19_UCH"/>
</dbReference>
<protein>
    <recommendedName>
        <fullName evidence="2">USP domain-containing protein</fullName>
    </recommendedName>
</protein>
<evidence type="ECO:0000259" key="2">
    <source>
        <dbReference type="PROSITE" id="PS50235"/>
    </source>
</evidence>
<dbReference type="InterPro" id="IPR050164">
    <property type="entry name" value="Peptidase_C19"/>
</dbReference>
<dbReference type="GO" id="GO:0016579">
    <property type="term" value="P:protein deubiquitination"/>
    <property type="evidence" value="ECO:0007669"/>
    <property type="project" value="InterPro"/>
</dbReference>
<dbReference type="GO" id="GO:0004843">
    <property type="term" value="F:cysteine-type deubiquitinase activity"/>
    <property type="evidence" value="ECO:0007669"/>
    <property type="project" value="InterPro"/>
</dbReference>
<dbReference type="PANTHER" id="PTHR24006">
    <property type="entry name" value="UBIQUITIN CARBOXYL-TERMINAL HYDROLASE"/>
    <property type="match status" value="1"/>
</dbReference>
<evidence type="ECO:0000313" key="4">
    <source>
        <dbReference type="Proteomes" id="UP001431783"/>
    </source>
</evidence>
<dbReference type="PROSITE" id="PS50235">
    <property type="entry name" value="USP_3"/>
    <property type="match status" value="1"/>
</dbReference>
<evidence type="ECO:0000313" key="3">
    <source>
        <dbReference type="EMBL" id="KAK9871640.1"/>
    </source>
</evidence>
<feature type="domain" description="USP" evidence="2">
    <location>
        <begin position="4"/>
        <end position="307"/>
    </location>
</feature>